<dbReference type="Proteomes" id="UP000225706">
    <property type="component" value="Unassembled WGS sequence"/>
</dbReference>
<evidence type="ECO:0000256" key="1">
    <source>
        <dbReference type="SAM" id="MobiDB-lite"/>
    </source>
</evidence>
<dbReference type="Pfam" id="PF00059">
    <property type="entry name" value="Lectin_C"/>
    <property type="match status" value="1"/>
</dbReference>
<dbReference type="Gene3D" id="3.10.100.10">
    <property type="entry name" value="Mannose-Binding Protein A, subunit A"/>
    <property type="match status" value="1"/>
</dbReference>
<dbReference type="InterPro" id="IPR016186">
    <property type="entry name" value="C-type_lectin-like/link_sf"/>
</dbReference>
<dbReference type="AlphaFoldDB" id="A0A2B4R476"/>
<keyword evidence="4" id="KW-1185">Reference proteome</keyword>
<dbReference type="InterPro" id="IPR050111">
    <property type="entry name" value="C-type_lectin/snaclec_domain"/>
</dbReference>
<dbReference type="EMBL" id="LSMT01001705">
    <property type="protein sequence ID" value="PFX11956.1"/>
    <property type="molecule type" value="Genomic_DNA"/>
</dbReference>
<sequence length="505" mass="57202">MIWIIVSSPKQDATKLRDCGIILIVNLKVAECHSVCSKDSCYEFKKEKKPWKDARNACKEKRGDLVSIETEEEWDFMKGMIQNQTAKVWFIGLEKRAGSWTWVSGRPLTICNWKKNKSAGNGRVAKLEKENWTFVRGGGKKNRSFICETAKGIGENTSQGYCYKHVAIPCKLEYDRKNWTQTCTFSAYYCNMSCTVSACEPSSVHWSSEEFCGQKCAKTFSPLVQQCTDDKHVNSTYNQTCNATKCNLTEGEQNFSTKKTCYCEDDECSKTCSDIKCTQTCRGRENATPNTPSRSPSPSSSSSQSIPTATPSMTSRTISKLAKEYRSKLERINLNEKASLQKAMRIFEHFGTSIESITELPDGQSDVDEVGERRESIFKVVVILEEIALNYGKHHLIGTKQSKRIDSQKMVLMITKASRQNASGFNLQKEEWKQSINISSANFADYGKVVVGFMYKDLHQLLQLKHPIKERTGITRDVGSRIMAVAMDPKPDMRENVILKFRNVE</sequence>
<proteinExistence type="predicted"/>
<evidence type="ECO:0000259" key="2">
    <source>
        <dbReference type="PROSITE" id="PS50041"/>
    </source>
</evidence>
<reference evidence="4" key="1">
    <citation type="journal article" date="2017" name="bioRxiv">
        <title>Comparative analysis of the genomes of Stylophora pistillata and Acropora digitifera provides evidence for extensive differences between species of corals.</title>
        <authorList>
            <person name="Voolstra C.R."/>
            <person name="Li Y."/>
            <person name="Liew Y.J."/>
            <person name="Baumgarten S."/>
            <person name="Zoccola D."/>
            <person name="Flot J.-F."/>
            <person name="Tambutte S."/>
            <person name="Allemand D."/>
            <person name="Aranda M."/>
        </authorList>
    </citation>
    <scope>NUCLEOTIDE SEQUENCE [LARGE SCALE GENOMIC DNA]</scope>
</reference>
<feature type="domain" description="C-type lectin" evidence="2">
    <location>
        <begin position="37"/>
        <end position="132"/>
    </location>
</feature>
<dbReference type="InterPro" id="IPR016187">
    <property type="entry name" value="CTDL_fold"/>
</dbReference>
<dbReference type="CDD" id="cd00037">
    <property type="entry name" value="CLECT"/>
    <property type="match status" value="1"/>
</dbReference>
<gene>
    <name evidence="3" type="primary">Fcer2</name>
    <name evidence="3" type="ORF">AWC38_SpisGene24160</name>
</gene>
<evidence type="ECO:0000313" key="4">
    <source>
        <dbReference type="Proteomes" id="UP000225706"/>
    </source>
</evidence>
<accession>A0A2B4R476</accession>
<dbReference type="InterPro" id="IPR001304">
    <property type="entry name" value="C-type_lectin-like"/>
</dbReference>
<feature type="region of interest" description="Disordered" evidence="1">
    <location>
        <begin position="282"/>
        <end position="315"/>
    </location>
</feature>
<evidence type="ECO:0000313" key="3">
    <source>
        <dbReference type="EMBL" id="PFX11956.1"/>
    </source>
</evidence>
<dbReference type="SUPFAM" id="SSF56436">
    <property type="entry name" value="C-type lectin-like"/>
    <property type="match status" value="1"/>
</dbReference>
<dbReference type="PROSITE" id="PS50041">
    <property type="entry name" value="C_TYPE_LECTIN_2"/>
    <property type="match status" value="1"/>
</dbReference>
<name>A0A2B4R476_STYPI</name>
<organism evidence="3 4">
    <name type="scientific">Stylophora pistillata</name>
    <name type="common">Smooth cauliflower coral</name>
    <dbReference type="NCBI Taxonomy" id="50429"/>
    <lineage>
        <taxon>Eukaryota</taxon>
        <taxon>Metazoa</taxon>
        <taxon>Cnidaria</taxon>
        <taxon>Anthozoa</taxon>
        <taxon>Hexacorallia</taxon>
        <taxon>Scleractinia</taxon>
        <taxon>Astrocoeniina</taxon>
        <taxon>Pocilloporidae</taxon>
        <taxon>Stylophora</taxon>
    </lineage>
</organism>
<comment type="caution">
    <text evidence="3">The sequence shown here is derived from an EMBL/GenBank/DDBJ whole genome shotgun (WGS) entry which is preliminary data.</text>
</comment>
<protein>
    <submittedName>
        <fullName evidence="3">Low affinity immunoglobulin epsilon Fc receptor</fullName>
    </submittedName>
</protein>
<dbReference type="SMART" id="SM00034">
    <property type="entry name" value="CLECT"/>
    <property type="match status" value="1"/>
</dbReference>
<feature type="compositionally biased region" description="Low complexity" evidence="1">
    <location>
        <begin position="288"/>
        <end position="312"/>
    </location>
</feature>
<dbReference type="PANTHER" id="PTHR22803">
    <property type="entry name" value="MANNOSE, PHOSPHOLIPASE, LECTIN RECEPTOR RELATED"/>
    <property type="match status" value="1"/>
</dbReference>
<dbReference type="OrthoDB" id="5985326at2759"/>
<keyword evidence="3" id="KW-0675">Receptor</keyword>
<feature type="non-terminal residue" evidence="3">
    <location>
        <position position="505"/>
    </location>
</feature>